<organism evidence="1 2">
    <name type="scientific">Bradyrhizobium barranii</name>
    <dbReference type="NCBI Taxonomy" id="2992140"/>
    <lineage>
        <taxon>Bacteria</taxon>
        <taxon>Pseudomonadati</taxon>
        <taxon>Pseudomonadota</taxon>
        <taxon>Alphaproteobacteria</taxon>
        <taxon>Hyphomicrobiales</taxon>
        <taxon>Nitrobacteraceae</taxon>
        <taxon>Bradyrhizobium</taxon>
    </lineage>
</organism>
<evidence type="ECO:0000313" key="2">
    <source>
        <dbReference type="Proteomes" id="UP001430990"/>
    </source>
</evidence>
<reference evidence="1" key="1">
    <citation type="submission" date="2021-11" db="EMBL/GenBank/DDBJ databases">
        <title>Australian commercial rhizobial inoculants.</title>
        <authorList>
            <person name="Kohlmeier M.G."/>
            <person name="O'Hara G.W."/>
            <person name="Colombi E."/>
            <person name="Ramsay J.P."/>
            <person name="Terpolilli J."/>
        </authorList>
    </citation>
    <scope>NUCLEOTIDE SEQUENCE</scope>
    <source>
        <strain evidence="1">CC829</strain>
        <plasmid evidence="1">pCC829_2</plasmid>
    </source>
</reference>
<accession>A0ABY3R0Y2</accession>
<gene>
    <name evidence="1" type="ORF">BjapCC829_48950</name>
</gene>
<dbReference type="Proteomes" id="UP001430990">
    <property type="component" value="Plasmid pCC829_2"/>
</dbReference>
<proteinExistence type="predicted"/>
<keyword evidence="1" id="KW-0614">Plasmid</keyword>
<keyword evidence="2" id="KW-1185">Reference proteome</keyword>
<name>A0ABY3R0Y2_9BRAD</name>
<dbReference type="EMBL" id="CP088102">
    <property type="protein sequence ID" value="UFW91937.1"/>
    <property type="molecule type" value="Genomic_DNA"/>
</dbReference>
<dbReference type="RefSeq" id="WP_231145774.1">
    <property type="nucleotide sequence ID" value="NZ_CP088102.1"/>
</dbReference>
<protein>
    <submittedName>
        <fullName evidence="1">Uncharacterized protein</fullName>
    </submittedName>
</protein>
<evidence type="ECO:0000313" key="1">
    <source>
        <dbReference type="EMBL" id="UFW91937.1"/>
    </source>
</evidence>
<sequence>MVQHLEFEALTILNSEEGRNSDRTASALAAARALADALADAIEVRGEAGDRPS</sequence>
<geneLocation type="plasmid" evidence="1 2">
    <name>pCC829_2</name>
</geneLocation>